<dbReference type="OrthoDB" id="2141316at2759"/>
<sequence>MLPLLTVLLAFMSAAVARPDATFERRATPTVYLAGDSTMAELKGANGIEGWGHYLQYSLSVPVVNNAISGRSARSFTAEGRFDGIASNVKSGDFVIIEFGHNDGGSLSPTDNGRSDCPGAGNETCTSTYNGQTVTVHTFPWYFIQAAKLFTSKGAKVIFSSQTPNNPWESGSFSYSGGRFITYAHDSAITAGAAYIDHGAYTANIFKTLGLNTVKGYFPNDHTHTSPVGADVVAKAFVKGLACAGTGTSELASYVKNTTSGIQGTCI</sequence>
<keyword evidence="5" id="KW-1185">Reference proteome</keyword>
<evidence type="ECO:0000256" key="3">
    <source>
        <dbReference type="SAM" id="SignalP"/>
    </source>
</evidence>
<reference evidence="4" key="1">
    <citation type="submission" date="2020-11" db="EMBL/GenBank/DDBJ databases">
        <authorList>
            <consortium name="DOE Joint Genome Institute"/>
            <person name="Ahrendt S."/>
            <person name="Riley R."/>
            <person name="Andreopoulos W."/>
            <person name="Labutti K."/>
            <person name="Pangilinan J."/>
            <person name="Ruiz-Duenas F.J."/>
            <person name="Barrasa J.M."/>
            <person name="Sanchez-Garcia M."/>
            <person name="Camarero S."/>
            <person name="Miyauchi S."/>
            <person name="Serrano A."/>
            <person name="Linde D."/>
            <person name="Babiker R."/>
            <person name="Drula E."/>
            <person name="Ayuso-Fernandez I."/>
            <person name="Pacheco R."/>
            <person name="Padilla G."/>
            <person name="Ferreira P."/>
            <person name="Barriuso J."/>
            <person name="Kellner H."/>
            <person name="Castanera R."/>
            <person name="Alfaro M."/>
            <person name="Ramirez L."/>
            <person name="Pisabarro A.G."/>
            <person name="Kuo A."/>
            <person name="Tritt A."/>
            <person name="Lipzen A."/>
            <person name="He G."/>
            <person name="Yan M."/>
            <person name="Ng V."/>
            <person name="Cullen D."/>
            <person name="Martin F."/>
            <person name="Rosso M.-N."/>
            <person name="Henrissat B."/>
            <person name="Hibbett D."/>
            <person name="Martinez A.T."/>
            <person name="Grigoriev I.V."/>
        </authorList>
    </citation>
    <scope>NUCLEOTIDE SEQUENCE</scope>
    <source>
        <strain evidence="4">CBS 506.95</strain>
    </source>
</reference>
<dbReference type="PANTHER" id="PTHR43695:SF1">
    <property type="entry name" value="RHAMNOGALACTURONAN ACETYLESTERASE"/>
    <property type="match status" value="1"/>
</dbReference>
<keyword evidence="3" id="KW-0732">Signal</keyword>
<dbReference type="AlphaFoldDB" id="A0A9P6EL53"/>
<dbReference type="PANTHER" id="PTHR43695">
    <property type="entry name" value="PUTATIVE (AFU_ORTHOLOGUE AFUA_2G17250)-RELATED"/>
    <property type="match status" value="1"/>
</dbReference>
<dbReference type="GO" id="GO:0016788">
    <property type="term" value="F:hydrolase activity, acting on ester bonds"/>
    <property type="evidence" value="ECO:0007669"/>
    <property type="project" value="InterPro"/>
</dbReference>
<evidence type="ECO:0000256" key="2">
    <source>
        <dbReference type="ARBA" id="ARBA00022801"/>
    </source>
</evidence>
<comment type="caution">
    <text evidence="4">The sequence shown here is derived from an EMBL/GenBank/DDBJ whole genome shotgun (WGS) entry which is preliminary data.</text>
</comment>
<organism evidence="4 5">
    <name type="scientific">Crepidotus variabilis</name>
    <dbReference type="NCBI Taxonomy" id="179855"/>
    <lineage>
        <taxon>Eukaryota</taxon>
        <taxon>Fungi</taxon>
        <taxon>Dikarya</taxon>
        <taxon>Basidiomycota</taxon>
        <taxon>Agaricomycotina</taxon>
        <taxon>Agaricomycetes</taxon>
        <taxon>Agaricomycetidae</taxon>
        <taxon>Agaricales</taxon>
        <taxon>Agaricineae</taxon>
        <taxon>Crepidotaceae</taxon>
        <taxon>Crepidotus</taxon>
    </lineage>
</organism>
<gene>
    <name evidence="4" type="ORF">CPB83DRAFT_874774</name>
</gene>
<proteinExistence type="inferred from homology"/>
<dbReference type="Pfam" id="PF00657">
    <property type="entry name" value="Lipase_GDSL"/>
    <property type="match status" value="1"/>
</dbReference>
<name>A0A9P6EL53_9AGAR</name>
<feature type="chain" id="PRO_5040473189" evidence="3">
    <location>
        <begin position="18"/>
        <end position="267"/>
    </location>
</feature>
<dbReference type="InterPro" id="IPR037459">
    <property type="entry name" value="RhgT-like"/>
</dbReference>
<dbReference type="EMBL" id="MU157836">
    <property type="protein sequence ID" value="KAF9531141.1"/>
    <property type="molecule type" value="Genomic_DNA"/>
</dbReference>
<keyword evidence="2 4" id="KW-0378">Hydrolase</keyword>
<feature type="signal peptide" evidence="3">
    <location>
        <begin position="1"/>
        <end position="17"/>
    </location>
</feature>
<dbReference type="SUPFAM" id="SSF52266">
    <property type="entry name" value="SGNH hydrolase"/>
    <property type="match status" value="1"/>
</dbReference>
<dbReference type="InterPro" id="IPR001087">
    <property type="entry name" value="GDSL"/>
</dbReference>
<dbReference type="InterPro" id="IPR036514">
    <property type="entry name" value="SGNH_hydro_sf"/>
</dbReference>
<comment type="similarity">
    <text evidence="1">Belongs to the 'GDSL' lipolytic enzyme family.</text>
</comment>
<evidence type="ECO:0000313" key="4">
    <source>
        <dbReference type="EMBL" id="KAF9531141.1"/>
    </source>
</evidence>
<accession>A0A9P6EL53</accession>
<evidence type="ECO:0000256" key="1">
    <source>
        <dbReference type="ARBA" id="ARBA00008668"/>
    </source>
</evidence>
<dbReference type="Proteomes" id="UP000807306">
    <property type="component" value="Unassembled WGS sequence"/>
</dbReference>
<dbReference type="Gene3D" id="3.40.50.1110">
    <property type="entry name" value="SGNH hydrolase"/>
    <property type="match status" value="1"/>
</dbReference>
<evidence type="ECO:0000313" key="5">
    <source>
        <dbReference type="Proteomes" id="UP000807306"/>
    </source>
</evidence>
<protein>
    <submittedName>
        <fullName evidence="4">SGNH hydrolase</fullName>
    </submittedName>
</protein>